<dbReference type="Proteomes" id="UP000529637">
    <property type="component" value="Unassembled WGS sequence"/>
</dbReference>
<gene>
    <name evidence="2" type="ORF">HQN59_22070</name>
</gene>
<feature type="signal peptide" evidence="1">
    <location>
        <begin position="1"/>
        <end position="21"/>
    </location>
</feature>
<protein>
    <submittedName>
        <fullName evidence="2">Copper-binding protein</fullName>
    </submittedName>
</protein>
<sequence length="127" mass="13212">MTLLKHSIALITFAVAGAASAADPATQPRMDMSMPGMAMPGMKMDAAKPTEADSATLTRGIVKKVDTDQGKITIQHEALENLGMPAMTMVFRAADATVLQGAKAGEAVAFRAEKVNGALVVTRLVAQ</sequence>
<name>A0A7Y6NSC7_9BURK</name>
<evidence type="ECO:0000256" key="1">
    <source>
        <dbReference type="SAM" id="SignalP"/>
    </source>
</evidence>
<accession>A0A7Y6NSC7</accession>
<dbReference type="EMBL" id="JABWMJ010000013">
    <property type="protein sequence ID" value="NUZ08441.1"/>
    <property type="molecule type" value="Genomic_DNA"/>
</dbReference>
<dbReference type="Gene3D" id="2.40.50.320">
    <property type="entry name" value="Copper binding periplasmic protein CusF"/>
    <property type="match status" value="1"/>
</dbReference>
<keyword evidence="3" id="KW-1185">Reference proteome</keyword>
<feature type="chain" id="PRO_5031286453" evidence="1">
    <location>
        <begin position="22"/>
        <end position="127"/>
    </location>
</feature>
<dbReference type="InterPro" id="IPR021647">
    <property type="entry name" value="CusF_Ec"/>
</dbReference>
<proteinExistence type="predicted"/>
<dbReference type="Pfam" id="PF11604">
    <property type="entry name" value="CusF_Ec"/>
    <property type="match status" value="1"/>
</dbReference>
<dbReference type="AlphaFoldDB" id="A0A7Y6NSC7"/>
<keyword evidence="1" id="KW-0732">Signal</keyword>
<evidence type="ECO:0000313" key="2">
    <source>
        <dbReference type="EMBL" id="NUZ08441.1"/>
    </source>
</evidence>
<evidence type="ECO:0000313" key="3">
    <source>
        <dbReference type="Proteomes" id="UP000529637"/>
    </source>
</evidence>
<dbReference type="InterPro" id="IPR042230">
    <property type="entry name" value="CusF_sf"/>
</dbReference>
<comment type="caution">
    <text evidence="2">The sequence shown here is derived from an EMBL/GenBank/DDBJ whole genome shotgun (WGS) entry which is preliminary data.</text>
</comment>
<dbReference type="RefSeq" id="WP_176071278.1">
    <property type="nucleotide sequence ID" value="NZ_JABWMJ010000013.1"/>
</dbReference>
<organism evidence="2 3">
    <name type="scientific">Piscinibacter koreensis</name>
    <dbReference type="NCBI Taxonomy" id="2742824"/>
    <lineage>
        <taxon>Bacteria</taxon>
        <taxon>Pseudomonadati</taxon>
        <taxon>Pseudomonadota</taxon>
        <taxon>Betaproteobacteria</taxon>
        <taxon>Burkholderiales</taxon>
        <taxon>Sphaerotilaceae</taxon>
        <taxon>Piscinibacter</taxon>
    </lineage>
</organism>
<reference evidence="2 3" key="1">
    <citation type="submission" date="2020-06" db="EMBL/GenBank/DDBJ databases">
        <title>Schlegella sp. ID0723 isolated from air conditioner.</title>
        <authorList>
            <person name="Kim D.Y."/>
            <person name="Kim D.-U."/>
        </authorList>
    </citation>
    <scope>NUCLEOTIDE SEQUENCE [LARGE SCALE GENOMIC DNA]</scope>
    <source>
        <strain evidence="2 3">ID0723</strain>
    </source>
</reference>